<dbReference type="PANTHER" id="PTHR42852:SF13">
    <property type="entry name" value="PROTEIN DIPZ"/>
    <property type="match status" value="1"/>
</dbReference>
<dbReference type="Pfam" id="PF08534">
    <property type="entry name" value="Redoxin"/>
    <property type="match status" value="1"/>
</dbReference>
<evidence type="ECO:0000313" key="5">
    <source>
        <dbReference type="EMBL" id="VAW17543.1"/>
    </source>
</evidence>
<gene>
    <name evidence="5" type="ORF">MNBD_ALPHA11-1546</name>
</gene>
<dbReference type="CDD" id="cd02966">
    <property type="entry name" value="TlpA_like_family"/>
    <property type="match status" value="1"/>
</dbReference>
<keyword evidence="3" id="KW-0472">Membrane</keyword>
<dbReference type="InterPro" id="IPR017937">
    <property type="entry name" value="Thioredoxin_CS"/>
</dbReference>
<sequence>MAQQTEENGKKPIARLVVPIVVFGGALGIAGVLWLSNSATTVAQECSVDADALAALDAVTVGQLAAVLPTGTGRGYSDLKFVDEDMNPMTLAEFTGKPLLVNFWATWCGPCREEMPALNNLARAYDIADFQVLTIDLDLGDEGIKLAREFLDEFGLESLPLLADPTFAAFERLQKSGVSLGLPTTLLLDAKGCELAVLQGPAEWDSPSAFKLIDTLIEVGSLS</sequence>
<protein>
    <submittedName>
        <fullName evidence="5">Thiol:disulfide oxidoreductase TlpA</fullName>
    </submittedName>
</protein>
<dbReference type="AlphaFoldDB" id="A0A3B0TMX8"/>
<feature type="domain" description="Thioredoxin" evidence="4">
    <location>
        <begin position="70"/>
        <end position="218"/>
    </location>
</feature>
<evidence type="ECO:0000256" key="2">
    <source>
        <dbReference type="ARBA" id="ARBA00022748"/>
    </source>
</evidence>
<dbReference type="EMBL" id="UOEQ01000142">
    <property type="protein sequence ID" value="VAW17543.1"/>
    <property type="molecule type" value="Genomic_DNA"/>
</dbReference>
<dbReference type="GO" id="GO:0030313">
    <property type="term" value="C:cell envelope"/>
    <property type="evidence" value="ECO:0007669"/>
    <property type="project" value="UniProtKB-SubCell"/>
</dbReference>
<evidence type="ECO:0000256" key="3">
    <source>
        <dbReference type="SAM" id="Phobius"/>
    </source>
</evidence>
<evidence type="ECO:0000256" key="1">
    <source>
        <dbReference type="ARBA" id="ARBA00004196"/>
    </source>
</evidence>
<name>A0A3B0TMX8_9ZZZZ</name>
<dbReference type="InterPro" id="IPR013766">
    <property type="entry name" value="Thioredoxin_domain"/>
</dbReference>
<dbReference type="SUPFAM" id="SSF52833">
    <property type="entry name" value="Thioredoxin-like"/>
    <property type="match status" value="1"/>
</dbReference>
<evidence type="ECO:0000259" key="4">
    <source>
        <dbReference type="PROSITE" id="PS51352"/>
    </source>
</evidence>
<dbReference type="Gene3D" id="3.40.30.10">
    <property type="entry name" value="Glutaredoxin"/>
    <property type="match status" value="1"/>
</dbReference>
<dbReference type="InterPro" id="IPR050553">
    <property type="entry name" value="Thioredoxin_ResA/DsbE_sf"/>
</dbReference>
<proteinExistence type="predicted"/>
<dbReference type="GO" id="GO:0017004">
    <property type="term" value="P:cytochrome complex assembly"/>
    <property type="evidence" value="ECO:0007669"/>
    <property type="project" value="UniProtKB-KW"/>
</dbReference>
<keyword evidence="3" id="KW-0812">Transmembrane</keyword>
<comment type="subcellular location">
    <subcellularLocation>
        <location evidence="1">Cell envelope</location>
    </subcellularLocation>
</comment>
<accession>A0A3B0TMX8</accession>
<dbReference type="InterPro" id="IPR013740">
    <property type="entry name" value="Redoxin"/>
</dbReference>
<dbReference type="PANTHER" id="PTHR42852">
    <property type="entry name" value="THIOL:DISULFIDE INTERCHANGE PROTEIN DSBE"/>
    <property type="match status" value="1"/>
</dbReference>
<keyword evidence="3" id="KW-1133">Transmembrane helix</keyword>
<organism evidence="5">
    <name type="scientific">hydrothermal vent metagenome</name>
    <dbReference type="NCBI Taxonomy" id="652676"/>
    <lineage>
        <taxon>unclassified sequences</taxon>
        <taxon>metagenomes</taxon>
        <taxon>ecological metagenomes</taxon>
    </lineage>
</organism>
<dbReference type="PROSITE" id="PS00194">
    <property type="entry name" value="THIOREDOXIN_1"/>
    <property type="match status" value="1"/>
</dbReference>
<feature type="transmembrane region" description="Helical" evidence="3">
    <location>
        <begin position="12"/>
        <end position="35"/>
    </location>
</feature>
<dbReference type="InterPro" id="IPR036249">
    <property type="entry name" value="Thioredoxin-like_sf"/>
</dbReference>
<dbReference type="PROSITE" id="PS51352">
    <property type="entry name" value="THIOREDOXIN_2"/>
    <property type="match status" value="1"/>
</dbReference>
<reference evidence="5" key="1">
    <citation type="submission" date="2018-06" db="EMBL/GenBank/DDBJ databases">
        <authorList>
            <person name="Zhirakovskaya E."/>
        </authorList>
    </citation>
    <scope>NUCLEOTIDE SEQUENCE</scope>
</reference>
<dbReference type="GO" id="GO:0016491">
    <property type="term" value="F:oxidoreductase activity"/>
    <property type="evidence" value="ECO:0007669"/>
    <property type="project" value="InterPro"/>
</dbReference>
<keyword evidence="2" id="KW-0201">Cytochrome c-type biogenesis</keyword>